<evidence type="ECO:0000256" key="2">
    <source>
        <dbReference type="ARBA" id="ARBA00022553"/>
    </source>
</evidence>
<evidence type="ECO:0000313" key="6">
    <source>
        <dbReference type="Proteomes" id="UP000199675"/>
    </source>
</evidence>
<gene>
    <name evidence="5" type="ORF">SAMN04487960_11226</name>
</gene>
<dbReference type="AlphaFoldDB" id="A0A1H3DCN1"/>
<dbReference type="STRING" id="488533.SAMN04487960_11226"/>
<dbReference type="SUPFAM" id="SSF103039">
    <property type="entry name" value="CheC-like"/>
    <property type="match status" value="1"/>
</dbReference>
<dbReference type="CDD" id="cd17593">
    <property type="entry name" value="REC_CheC-like"/>
    <property type="match status" value="1"/>
</dbReference>
<evidence type="ECO:0000259" key="4">
    <source>
        <dbReference type="PROSITE" id="PS50110"/>
    </source>
</evidence>
<feature type="domain" description="Response regulatory" evidence="4">
    <location>
        <begin position="4"/>
        <end position="119"/>
    </location>
</feature>
<dbReference type="PANTHER" id="PTHR44591:SF24">
    <property type="entry name" value="PROTEIN-GLUTAMATE METHYLESTERASE_PROTEIN-GLUTAMINE GLUTAMINASE 1"/>
    <property type="match status" value="1"/>
</dbReference>
<evidence type="ECO:0000256" key="3">
    <source>
        <dbReference type="PROSITE-ProRule" id="PRU00169"/>
    </source>
</evidence>
<reference evidence="5 6" key="1">
    <citation type="submission" date="2016-10" db="EMBL/GenBank/DDBJ databases">
        <authorList>
            <person name="de Groot N.N."/>
        </authorList>
    </citation>
    <scope>NUCLEOTIDE SEQUENCE [LARGE SCALE GENOMIC DNA]</scope>
    <source>
        <strain evidence="5 6">CGMCC 1.7059</strain>
    </source>
</reference>
<evidence type="ECO:0000256" key="1">
    <source>
        <dbReference type="ARBA" id="ARBA00022500"/>
    </source>
</evidence>
<dbReference type="InterPro" id="IPR011006">
    <property type="entry name" value="CheY-like_superfamily"/>
</dbReference>
<keyword evidence="1" id="KW-0145">Chemotaxis</keyword>
<dbReference type="GO" id="GO:0006935">
    <property type="term" value="P:chemotaxis"/>
    <property type="evidence" value="ECO:0007669"/>
    <property type="project" value="UniProtKB-KW"/>
</dbReference>
<dbReference type="Proteomes" id="UP000199675">
    <property type="component" value="Unassembled WGS sequence"/>
</dbReference>
<dbReference type="OrthoDB" id="281471at2"/>
<dbReference type="Pfam" id="PF00072">
    <property type="entry name" value="Response_reg"/>
    <property type="match status" value="1"/>
</dbReference>
<dbReference type="InterPro" id="IPR050595">
    <property type="entry name" value="Bact_response_regulator"/>
</dbReference>
<protein>
    <submittedName>
        <fullName evidence="5">DNA-binding transcriptional response regulator, NtrC family, contains REC, AAA-type ATPase, and a Fis-type DNA-binding domains</fullName>
    </submittedName>
</protein>
<dbReference type="EMBL" id="FNNE01000012">
    <property type="protein sequence ID" value="SDX63908.1"/>
    <property type="molecule type" value="Genomic_DNA"/>
</dbReference>
<keyword evidence="2 3" id="KW-0597">Phosphoprotein</keyword>
<keyword evidence="6" id="KW-1185">Reference proteome</keyword>
<dbReference type="GO" id="GO:0000160">
    <property type="term" value="P:phosphorelay signal transduction system"/>
    <property type="evidence" value="ECO:0007669"/>
    <property type="project" value="InterPro"/>
</dbReference>
<dbReference type="CDD" id="cd17910">
    <property type="entry name" value="CheC_ClassII"/>
    <property type="match status" value="1"/>
</dbReference>
<evidence type="ECO:0000313" key="5">
    <source>
        <dbReference type="EMBL" id="SDX63908.1"/>
    </source>
</evidence>
<dbReference type="InterPro" id="IPR001789">
    <property type="entry name" value="Sig_transdc_resp-reg_receiver"/>
</dbReference>
<feature type="modified residue" description="4-aspartylphosphate" evidence="3">
    <location>
        <position position="54"/>
    </location>
</feature>
<dbReference type="InterPro" id="IPR028976">
    <property type="entry name" value="CheC-like_sf"/>
</dbReference>
<proteinExistence type="predicted"/>
<dbReference type="Gene3D" id="3.40.50.2300">
    <property type="match status" value="1"/>
</dbReference>
<keyword evidence="5" id="KW-0238">DNA-binding</keyword>
<name>A0A1H3DCN1_9GAMM</name>
<dbReference type="Gene3D" id="3.40.1550.10">
    <property type="entry name" value="CheC-like"/>
    <property type="match status" value="1"/>
</dbReference>
<dbReference type="PROSITE" id="PS50110">
    <property type="entry name" value="RESPONSE_REGULATORY"/>
    <property type="match status" value="1"/>
</dbReference>
<dbReference type="GO" id="GO:0003677">
    <property type="term" value="F:DNA binding"/>
    <property type="evidence" value="ECO:0007669"/>
    <property type="project" value="UniProtKB-KW"/>
</dbReference>
<accession>A0A1H3DCN1</accession>
<sequence length="338" mass="37236">MSLRILICDDSSLARKQMARALPDTLDAEISFAENGRSALSLLRGNEWDLLFLDLNMPELDGYGVLEAIQQEDLPVMTVVVSADIQPQARERVTKLGALAFIRKPTDPERIADLLNDYGIYRPTDAASARLTAPLHRDEAAPSRPGFHAAIQELANVAMGQASDLLARLLNAFVKLPVPKVDRLARSELYMAIAAADEKDKYSGVCQGFTGAGIAGEALLLFSDAQLKDMSALVGYGSEDETAAVEALMDLSGMLFGAFINSFGEQLNLTFGLAHPTLLGQHQKISDLLRYHRSQPEELLCIEIRYEIEGRNVSCDLLIVLTERSLQHLEQHLHYLME</sequence>
<organism evidence="5 6">
    <name type="scientific">Marinobacter mobilis</name>
    <dbReference type="NCBI Taxonomy" id="488533"/>
    <lineage>
        <taxon>Bacteria</taxon>
        <taxon>Pseudomonadati</taxon>
        <taxon>Pseudomonadota</taxon>
        <taxon>Gammaproteobacteria</taxon>
        <taxon>Pseudomonadales</taxon>
        <taxon>Marinobacteraceae</taxon>
        <taxon>Marinobacter</taxon>
    </lineage>
</organism>
<dbReference type="PANTHER" id="PTHR44591">
    <property type="entry name" value="STRESS RESPONSE REGULATOR PROTEIN 1"/>
    <property type="match status" value="1"/>
</dbReference>
<dbReference type="SMART" id="SM00448">
    <property type="entry name" value="REC"/>
    <property type="match status" value="1"/>
</dbReference>
<dbReference type="SUPFAM" id="SSF52172">
    <property type="entry name" value="CheY-like"/>
    <property type="match status" value="1"/>
</dbReference>